<dbReference type="Pfam" id="PF06985">
    <property type="entry name" value="HET"/>
    <property type="match status" value="1"/>
</dbReference>
<dbReference type="PANTHER" id="PTHR33112">
    <property type="entry name" value="DOMAIN PROTEIN, PUTATIVE-RELATED"/>
    <property type="match status" value="1"/>
</dbReference>
<evidence type="ECO:0000259" key="1">
    <source>
        <dbReference type="Pfam" id="PF06985"/>
    </source>
</evidence>
<dbReference type="PANTHER" id="PTHR33112:SF9">
    <property type="entry name" value="HETEROKARYON INCOMPATIBILITY DOMAIN-CONTAINING PROTEIN"/>
    <property type="match status" value="1"/>
</dbReference>
<dbReference type="Proteomes" id="UP000799424">
    <property type="component" value="Unassembled WGS sequence"/>
</dbReference>
<organism evidence="2 3">
    <name type="scientific">Ophiobolus disseminans</name>
    <dbReference type="NCBI Taxonomy" id="1469910"/>
    <lineage>
        <taxon>Eukaryota</taxon>
        <taxon>Fungi</taxon>
        <taxon>Dikarya</taxon>
        <taxon>Ascomycota</taxon>
        <taxon>Pezizomycotina</taxon>
        <taxon>Dothideomycetes</taxon>
        <taxon>Pleosporomycetidae</taxon>
        <taxon>Pleosporales</taxon>
        <taxon>Pleosporineae</taxon>
        <taxon>Phaeosphaeriaceae</taxon>
        <taxon>Ophiobolus</taxon>
    </lineage>
</organism>
<sequence length="324" mass="37208">LKTTRQPDTLTQHIVSISWKSLPKTFQEAIIFARKFGVQFLWVDSLCIIQDDLDDWQAQAAEMAYIYQRSVLTIAGSSSSGPTQGIFRHANPEHLDSPITGSIGQTKLNKIRIRKPLGHDTDELPLLHRCWVHQERLLSPRYLHFGENELIWECMERIRCECGGMRPGRQIFNPTWPTPKDYLHPGVLTHPDWMMRRGPSAWHAVVSDYSGMGLTKAEDIFPAISGLAKIVREATHWQYIAGLWKKSIMVDLVWKTEQPRKAVRCEPWRAPTFSWASIMSLANRHKWETYFYATLVEAECVPQGEDPTGRLKSGYIILKGTLIR</sequence>
<accession>A0A6A7A0S2</accession>
<dbReference type="AlphaFoldDB" id="A0A6A7A0S2"/>
<reference evidence="2" key="1">
    <citation type="journal article" date="2020" name="Stud. Mycol.">
        <title>101 Dothideomycetes genomes: a test case for predicting lifestyles and emergence of pathogens.</title>
        <authorList>
            <person name="Haridas S."/>
            <person name="Albert R."/>
            <person name="Binder M."/>
            <person name="Bloem J."/>
            <person name="Labutti K."/>
            <person name="Salamov A."/>
            <person name="Andreopoulos B."/>
            <person name="Baker S."/>
            <person name="Barry K."/>
            <person name="Bills G."/>
            <person name="Bluhm B."/>
            <person name="Cannon C."/>
            <person name="Castanera R."/>
            <person name="Culley D."/>
            <person name="Daum C."/>
            <person name="Ezra D."/>
            <person name="Gonzalez J."/>
            <person name="Henrissat B."/>
            <person name="Kuo A."/>
            <person name="Liang C."/>
            <person name="Lipzen A."/>
            <person name="Lutzoni F."/>
            <person name="Magnuson J."/>
            <person name="Mondo S."/>
            <person name="Nolan M."/>
            <person name="Ohm R."/>
            <person name="Pangilinan J."/>
            <person name="Park H.-J."/>
            <person name="Ramirez L."/>
            <person name="Alfaro M."/>
            <person name="Sun H."/>
            <person name="Tritt A."/>
            <person name="Yoshinaga Y."/>
            <person name="Zwiers L.-H."/>
            <person name="Turgeon B."/>
            <person name="Goodwin S."/>
            <person name="Spatafora J."/>
            <person name="Crous P."/>
            <person name="Grigoriev I."/>
        </authorList>
    </citation>
    <scope>NUCLEOTIDE SEQUENCE</scope>
    <source>
        <strain evidence="2">CBS 113818</strain>
    </source>
</reference>
<dbReference type="EMBL" id="MU006226">
    <property type="protein sequence ID" value="KAF2826145.1"/>
    <property type="molecule type" value="Genomic_DNA"/>
</dbReference>
<name>A0A6A7A0S2_9PLEO</name>
<gene>
    <name evidence="2" type="ORF">CC86DRAFT_273198</name>
</gene>
<protein>
    <submittedName>
        <fullName evidence="2">HET-domain-containing protein</fullName>
    </submittedName>
</protein>
<keyword evidence="3" id="KW-1185">Reference proteome</keyword>
<proteinExistence type="predicted"/>
<feature type="non-terminal residue" evidence="2">
    <location>
        <position position="1"/>
    </location>
</feature>
<dbReference type="OrthoDB" id="5362512at2759"/>
<evidence type="ECO:0000313" key="3">
    <source>
        <dbReference type="Proteomes" id="UP000799424"/>
    </source>
</evidence>
<feature type="domain" description="Heterokaryon incompatibility" evidence="1">
    <location>
        <begin position="13"/>
        <end position="135"/>
    </location>
</feature>
<dbReference type="InterPro" id="IPR010730">
    <property type="entry name" value="HET"/>
</dbReference>
<evidence type="ECO:0000313" key="2">
    <source>
        <dbReference type="EMBL" id="KAF2826145.1"/>
    </source>
</evidence>
<feature type="non-terminal residue" evidence="2">
    <location>
        <position position="324"/>
    </location>
</feature>